<dbReference type="AlphaFoldDB" id="A0A7W5E2R1"/>
<proteinExistence type="predicted"/>
<dbReference type="EMBL" id="JACHXU010000021">
    <property type="protein sequence ID" value="MBB3209144.1"/>
    <property type="molecule type" value="Genomic_DNA"/>
</dbReference>
<sequence>MKDSAFRETLGVIACGAFAVTRSKGPVTEQCHTTGRPMVWGQGRDCLGRVIESALRGYAGKRSFVSGGLLFRISPSSDTFK</sequence>
<reference evidence="1 2" key="1">
    <citation type="submission" date="2020-08" db="EMBL/GenBank/DDBJ databases">
        <title>Genomic Encyclopedia of Type Strains, Phase III (KMG-III): the genomes of soil and plant-associated and newly described type strains.</title>
        <authorList>
            <person name="Whitman W."/>
        </authorList>
    </citation>
    <scope>NUCLEOTIDE SEQUENCE [LARGE SCALE GENOMIC DNA]</scope>
    <source>
        <strain evidence="1 2">CECT 8075</strain>
    </source>
</reference>
<gene>
    <name evidence="1" type="ORF">FHS27_004982</name>
</gene>
<evidence type="ECO:0000313" key="2">
    <source>
        <dbReference type="Proteomes" id="UP000536179"/>
    </source>
</evidence>
<name>A0A7W5E2R1_9BACT</name>
<keyword evidence="2" id="KW-1185">Reference proteome</keyword>
<organism evidence="1 2">
    <name type="scientific">Aporhodopirellula rubra</name>
    <dbReference type="NCBI Taxonomy" id="980271"/>
    <lineage>
        <taxon>Bacteria</taxon>
        <taxon>Pseudomonadati</taxon>
        <taxon>Planctomycetota</taxon>
        <taxon>Planctomycetia</taxon>
        <taxon>Pirellulales</taxon>
        <taxon>Pirellulaceae</taxon>
        <taxon>Aporhodopirellula</taxon>
    </lineage>
</organism>
<accession>A0A7W5E2R1</accession>
<protein>
    <submittedName>
        <fullName evidence="1">Uncharacterized protein</fullName>
    </submittedName>
</protein>
<comment type="caution">
    <text evidence="1">The sequence shown here is derived from an EMBL/GenBank/DDBJ whole genome shotgun (WGS) entry which is preliminary data.</text>
</comment>
<evidence type="ECO:0000313" key="1">
    <source>
        <dbReference type="EMBL" id="MBB3209144.1"/>
    </source>
</evidence>
<dbReference type="Proteomes" id="UP000536179">
    <property type="component" value="Unassembled WGS sequence"/>
</dbReference>